<name>A0A9X2L4D5_9BACT</name>
<dbReference type="NCBIfam" id="TIGR04183">
    <property type="entry name" value="Por_Secre_tail"/>
    <property type="match status" value="1"/>
</dbReference>
<dbReference type="PANTHER" id="PTHR41339:SF1">
    <property type="entry name" value="SECRETED PROTEIN"/>
    <property type="match status" value="1"/>
</dbReference>
<dbReference type="Gene3D" id="2.60.40.4070">
    <property type="match status" value="1"/>
</dbReference>
<evidence type="ECO:0000256" key="1">
    <source>
        <dbReference type="SAM" id="SignalP"/>
    </source>
</evidence>
<evidence type="ECO:0000259" key="2">
    <source>
        <dbReference type="Pfam" id="PF18962"/>
    </source>
</evidence>
<feature type="signal peptide" evidence="1">
    <location>
        <begin position="1"/>
        <end position="20"/>
    </location>
</feature>
<dbReference type="Proteomes" id="UP001139125">
    <property type="component" value="Unassembled WGS sequence"/>
</dbReference>
<feature type="domain" description="Secretion system C-terminal sorting" evidence="2">
    <location>
        <begin position="891"/>
        <end position="966"/>
    </location>
</feature>
<dbReference type="EMBL" id="JANDBC010000002">
    <property type="protein sequence ID" value="MCP9292155.1"/>
    <property type="molecule type" value="Genomic_DNA"/>
</dbReference>
<dbReference type="PANTHER" id="PTHR41339">
    <property type="entry name" value="LIPL48"/>
    <property type="match status" value="1"/>
</dbReference>
<organism evidence="3 4">
    <name type="scientific">Gracilimonas sediminicola</name>
    <dbReference type="NCBI Taxonomy" id="2952158"/>
    <lineage>
        <taxon>Bacteria</taxon>
        <taxon>Pseudomonadati</taxon>
        <taxon>Balneolota</taxon>
        <taxon>Balneolia</taxon>
        <taxon>Balneolales</taxon>
        <taxon>Balneolaceae</taxon>
        <taxon>Gracilimonas</taxon>
    </lineage>
</organism>
<dbReference type="InterPro" id="IPR026444">
    <property type="entry name" value="Secre_tail"/>
</dbReference>
<dbReference type="Pfam" id="PF18962">
    <property type="entry name" value="Por_Secre_tail"/>
    <property type="match status" value="1"/>
</dbReference>
<proteinExistence type="predicted"/>
<comment type="caution">
    <text evidence="3">The sequence shown here is derived from an EMBL/GenBank/DDBJ whole genome shotgun (WGS) entry which is preliminary data.</text>
</comment>
<evidence type="ECO:0000313" key="4">
    <source>
        <dbReference type="Proteomes" id="UP001139125"/>
    </source>
</evidence>
<protein>
    <submittedName>
        <fullName evidence="3">T9SS type A sorting domain-containing protein</fullName>
    </submittedName>
</protein>
<dbReference type="RefSeq" id="WP_255135029.1">
    <property type="nucleotide sequence ID" value="NZ_JANDBC010000002.1"/>
</dbReference>
<evidence type="ECO:0000313" key="3">
    <source>
        <dbReference type="EMBL" id="MCP9292155.1"/>
    </source>
</evidence>
<gene>
    <name evidence="3" type="ORF">NM125_11245</name>
</gene>
<reference evidence="3" key="1">
    <citation type="submission" date="2022-06" db="EMBL/GenBank/DDBJ databases">
        <title>Gracilimonas sp. CAU 1638 isolated from sea sediment.</title>
        <authorList>
            <person name="Kim W."/>
        </authorList>
    </citation>
    <scope>NUCLEOTIDE SEQUENCE</scope>
    <source>
        <strain evidence="3">CAU 1638</strain>
    </source>
</reference>
<feature type="chain" id="PRO_5040944745" evidence="1">
    <location>
        <begin position="21"/>
        <end position="970"/>
    </location>
</feature>
<keyword evidence="4" id="KW-1185">Reference proteome</keyword>
<sequence>MKKVTLLIAALMIVPALAMAQTTVTVSSNITEDTEWTSDNEYLLDGMIFVTDGADLYIEAGTTVRGAAGQDLDASGLVITRGSRIFAEGTADSPIIFTAEDDANLTKDDVGEWGGIVILGRASTNNTVEATIEGVNEIESDPALVGYGGDNDMDNSGVLRYVSIRHTGINIGSSSGNEIQGLTLGAVGAGTTIEYVESFASGDDGYEWFGGTVNTKYLVSAFNNDDAFDWDQGFRGKGQFWFVIQDSDQAGRSAEMDGAGGDETGTPFAYPVISNATYVGPGVSSTPSGDPGQMLEFRDNTGALYTNSIFTDHPGNALRVEDVDGVDEFDSRARLEADSLNINNSVFFSFGTGNTLADMATNDYEATMLNENGNSVTDPQLGGISRTDDAGLDPRPGNADVLEGAEIPNDAFFSNVAYKGAFGGNNWLAGWTALDQYGYLAAEGTAGTVTVSANITEDTYWTADNEYLLDGMIFVTNGADLYIEAGTTVRGAAGQDLDASGLVITRDSRIFAEGSPSNPIVFTAEEDANLTKDDVGEWGGIVILGRASTNNTVEATIEGVNEIESDPALVGYGGTDDMDDSGVLRYVSIRHTGINIGSSSGNEIQGLTLGGVGAGTTIEYVESFASGDDGYEWFGGTVNTRYLISAFNNDDAFDWDQGFRGKGQFWFVIQDSDQAGRSAEMDGAGGDETGTPFAYPVIANATYIGPGSSSTPSGDPGQMLEFRDNTGALYANSVFTDHPGNALRVEDVDGVDDFDSRARLEADSLNINNSFFFDFGTGSTIAEIATNDYEATMLNENGNSVTDPQLIGISRTTDGGLDPRPVPTSPVYGAAGSMGDSWFYSTNYVGAFDGTNWAAGWTALDAYGFLGDGVVTDTEEPVAEVPNAVSLNQNYPNPFNPTTQISFTLPKAQQVTLKVYDMLGREVATLANREMFSSGMNTLNFNASNLSSGLYIYRLTSGNVAITRKMTLIK</sequence>
<dbReference type="AlphaFoldDB" id="A0A9X2L4D5"/>
<keyword evidence="1" id="KW-0732">Signal</keyword>
<accession>A0A9X2L4D5</accession>